<dbReference type="Proteomes" id="UP000824219">
    <property type="component" value="Linkage Group LG22"/>
</dbReference>
<name>A0A9D3SGH1_9TELE</name>
<dbReference type="AlphaFoldDB" id="A0A9D3SGH1"/>
<feature type="region of interest" description="Disordered" evidence="1">
    <location>
        <begin position="71"/>
        <end position="151"/>
    </location>
</feature>
<feature type="compositionally biased region" description="Polar residues" evidence="1">
    <location>
        <begin position="239"/>
        <end position="251"/>
    </location>
</feature>
<protein>
    <submittedName>
        <fullName evidence="2">Uncharacterized protein</fullName>
    </submittedName>
</protein>
<feature type="compositionally biased region" description="Acidic residues" evidence="1">
    <location>
        <begin position="134"/>
        <end position="146"/>
    </location>
</feature>
<feature type="compositionally biased region" description="Polar residues" evidence="1">
    <location>
        <begin position="112"/>
        <end position="129"/>
    </location>
</feature>
<sequence>MTGGRKQKAAKDLWALASVVMKEFSKLNVGHTIPYNSEIWTNLSLSIFGIDIKQYKRWLRVIGHDNRRGLKDQVPLSRKPKRSQPPDPGLRWSDTEERLHGDTNMKKERPTGSGTLWTSQDSTHSNRQFHVSEDGVDDTSWESGTDETEKPLLQQNDKTNITKDAQPVDQETVGTADNDIKFAEESWAKKERVTASKMGESKFYSVSTSVPHPKRKQSRKVKRHVTTAVDHASEKKFDVSSNPKQDFSTITVPEKNAKQQPTTTKLGEASSAPKKKQQRKA</sequence>
<feature type="compositionally biased region" description="Basic residues" evidence="1">
    <location>
        <begin position="212"/>
        <end position="225"/>
    </location>
</feature>
<evidence type="ECO:0000313" key="3">
    <source>
        <dbReference type="Proteomes" id="UP000824219"/>
    </source>
</evidence>
<gene>
    <name evidence="2" type="ORF">KOW79_018433</name>
</gene>
<feature type="region of interest" description="Disordered" evidence="1">
    <location>
        <begin position="203"/>
        <end position="281"/>
    </location>
</feature>
<dbReference type="EMBL" id="JAHKSW010000022">
    <property type="protein sequence ID" value="KAG7318678.1"/>
    <property type="molecule type" value="Genomic_DNA"/>
</dbReference>
<comment type="caution">
    <text evidence="2">The sequence shown here is derived from an EMBL/GenBank/DDBJ whole genome shotgun (WGS) entry which is preliminary data.</text>
</comment>
<organism evidence="2 3">
    <name type="scientific">Hemibagrus wyckioides</name>
    <dbReference type="NCBI Taxonomy" id="337641"/>
    <lineage>
        <taxon>Eukaryota</taxon>
        <taxon>Metazoa</taxon>
        <taxon>Chordata</taxon>
        <taxon>Craniata</taxon>
        <taxon>Vertebrata</taxon>
        <taxon>Euteleostomi</taxon>
        <taxon>Actinopterygii</taxon>
        <taxon>Neopterygii</taxon>
        <taxon>Teleostei</taxon>
        <taxon>Ostariophysi</taxon>
        <taxon>Siluriformes</taxon>
        <taxon>Bagridae</taxon>
        <taxon>Hemibagrus</taxon>
    </lineage>
</organism>
<proteinExistence type="predicted"/>
<feature type="compositionally biased region" description="Basic and acidic residues" evidence="1">
    <location>
        <begin position="93"/>
        <end position="110"/>
    </location>
</feature>
<keyword evidence="3" id="KW-1185">Reference proteome</keyword>
<evidence type="ECO:0000313" key="2">
    <source>
        <dbReference type="EMBL" id="KAG7318678.1"/>
    </source>
</evidence>
<reference evidence="2 3" key="1">
    <citation type="submission" date="2021-06" db="EMBL/GenBank/DDBJ databases">
        <title>Chromosome-level genome assembly of the red-tail catfish (Hemibagrus wyckioides).</title>
        <authorList>
            <person name="Shao F."/>
        </authorList>
    </citation>
    <scope>NUCLEOTIDE SEQUENCE [LARGE SCALE GENOMIC DNA]</scope>
    <source>
        <strain evidence="2">EC202008001</strain>
        <tissue evidence="2">Blood</tissue>
    </source>
</reference>
<accession>A0A9D3SGH1</accession>
<evidence type="ECO:0000256" key="1">
    <source>
        <dbReference type="SAM" id="MobiDB-lite"/>
    </source>
</evidence>
<dbReference type="OrthoDB" id="8964700at2759"/>